<dbReference type="GO" id="GO:0004519">
    <property type="term" value="F:endonuclease activity"/>
    <property type="evidence" value="ECO:0007669"/>
    <property type="project" value="UniProtKB-KW"/>
</dbReference>
<name>A0ABP7NFF6_9GAMM</name>
<evidence type="ECO:0000313" key="2">
    <source>
        <dbReference type="EMBL" id="GAA3942742.1"/>
    </source>
</evidence>
<accession>A0ABP7NFF6</accession>
<dbReference type="Gene3D" id="3.60.10.10">
    <property type="entry name" value="Endonuclease/exonuclease/phosphatase"/>
    <property type="match status" value="1"/>
</dbReference>
<dbReference type="SUPFAM" id="SSF56219">
    <property type="entry name" value="DNase I-like"/>
    <property type="match status" value="1"/>
</dbReference>
<dbReference type="PANTHER" id="PTHR14859">
    <property type="entry name" value="CALCOFLUOR WHITE HYPERSENSITIVE PROTEIN PRECURSOR"/>
    <property type="match status" value="1"/>
</dbReference>
<dbReference type="InterPro" id="IPR036691">
    <property type="entry name" value="Endo/exonu/phosph_ase_sf"/>
</dbReference>
<keyword evidence="2" id="KW-0378">Hydrolase</keyword>
<dbReference type="EMBL" id="BAABBN010000017">
    <property type="protein sequence ID" value="GAA3942742.1"/>
    <property type="molecule type" value="Genomic_DNA"/>
</dbReference>
<proteinExistence type="predicted"/>
<evidence type="ECO:0000259" key="1">
    <source>
        <dbReference type="Pfam" id="PF03372"/>
    </source>
</evidence>
<gene>
    <name evidence="2" type="ORF">GCM10022277_43230</name>
</gene>
<keyword evidence="2" id="KW-0540">Nuclease</keyword>
<reference evidence="3" key="1">
    <citation type="journal article" date="2019" name="Int. J. Syst. Evol. Microbiol.">
        <title>The Global Catalogue of Microorganisms (GCM) 10K type strain sequencing project: providing services to taxonomists for standard genome sequencing and annotation.</title>
        <authorList>
            <consortium name="The Broad Institute Genomics Platform"/>
            <consortium name="The Broad Institute Genome Sequencing Center for Infectious Disease"/>
            <person name="Wu L."/>
            <person name="Ma J."/>
        </authorList>
    </citation>
    <scope>NUCLEOTIDE SEQUENCE [LARGE SCALE GENOMIC DNA]</scope>
    <source>
        <strain evidence="3">JCM 17551</strain>
    </source>
</reference>
<feature type="domain" description="Endonuclease/exonuclease/phosphatase" evidence="1">
    <location>
        <begin position="56"/>
        <end position="284"/>
    </location>
</feature>
<evidence type="ECO:0000313" key="3">
    <source>
        <dbReference type="Proteomes" id="UP001501565"/>
    </source>
</evidence>
<protein>
    <submittedName>
        <fullName evidence="2">Endonuclease/exonuclease/phosphatase family protein</fullName>
    </submittedName>
</protein>
<dbReference type="Pfam" id="PF03372">
    <property type="entry name" value="Exo_endo_phos"/>
    <property type="match status" value="1"/>
</dbReference>
<comment type="caution">
    <text evidence="2">The sequence shown here is derived from an EMBL/GenBank/DDBJ whole genome shotgun (WGS) entry which is preliminary data.</text>
</comment>
<sequence>MLERVKKRVEQVRDAIDELRSLSLNRSEVQAPIEYPAQKYLPIIEDDGLEHVRLISFNIQVGNSVGRYLHYLTRSWQHVLPHSERIDNMDRISDVLSHFDVVALQEADGGSLRSGFVNQVKYLAEKGKFSFWHQQLNRDFGLLAQHGNGVLSRIIPTSVNNHVLPSLIPGRGAMFIEYQTTTDEPLLVVMMHLSLSQRAQMNQLAYVKEQIEKYKYVVLMGDLNCHAERLLDDSPLKETSLALATDGISTFPSWAPQRGLDHILISPNLRTHAIDVLDHPISDHLPVAIDVSLPSGVSLTDRANQS</sequence>
<keyword evidence="2" id="KW-0255">Endonuclease</keyword>
<keyword evidence="3" id="KW-1185">Reference proteome</keyword>
<dbReference type="InterPro" id="IPR051916">
    <property type="entry name" value="GPI-anchor_lipid_remodeler"/>
</dbReference>
<dbReference type="InterPro" id="IPR005135">
    <property type="entry name" value="Endo/exonuclease/phosphatase"/>
</dbReference>
<dbReference type="PANTHER" id="PTHR14859:SF15">
    <property type="entry name" value="ENDONUCLEASE_EXONUCLEASE_PHOSPHATASE DOMAIN-CONTAINING PROTEIN"/>
    <property type="match status" value="1"/>
</dbReference>
<dbReference type="Proteomes" id="UP001501565">
    <property type="component" value="Unassembled WGS sequence"/>
</dbReference>
<dbReference type="RefSeq" id="WP_344800753.1">
    <property type="nucleotide sequence ID" value="NZ_BAABBN010000017.1"/>
</dbReference>
<organism evidence="2 3">
    <name type="scientific">Litoribacillus peritrichatus</name>
    <dbReference type="NCBI Taxonomy" id="718191"/>
    <lineage>
        <taxon>Bacteria</taxon>
        <taxon>Pseudomonadati</taxon>
        <taxon>Pseudomonadota</taxon>
        <taxon>Gammaproteobacteria</taxon>
        <taxon>Oceanospirillales</taxon>
        <taxon>Oceanospirillaceae</taxon>
        <taxon>Litoribacillus</taxon>
    </lineage>
</organism>